<comment type="caution">
    <text evidence="2">The sequence shown here is derived from an EMBL/GenBank/DDBJ whole genome shotgun (WGS) entry which is preliminary data.</text>
</comment>
<accession>A0A935K5H2</accession>
<evidence type="ECO:0000256" key="1">
    <source>
        <dbReference type="SAM" id="MobiDB-lite"/>
    </source>
</evidence>
<dbReference type="Proteomes" id="UP000739411">
    <property type="component" value="Unassembled WGS sequence"/>
</dbReference>
<protein>
    <submittedName>
        <fullName evidence="2">Uncharacterized protein</fullName>
    </submittedName>
</protein>
<dbReference type="AlphaFoldDB" id="A0A935K5H2"/>
<name>A0A935K5H2_9RHOO</name>
<evidence type="ECO:0000313" key="2">
    <source>
        <dbReference type="EMBL" id="MBK7415977.1"/>
    </source>
</evidence>
<gene>
    <name evidence="2" type="ORF">IPJ38_13520</name>
</gene>
<reference evidence="2 3" key="1">
    <citation type="submission" date="2020-10" db="EMBL/GenBank/DDBJ databases">
        <title>Connecting structure to function with the recovery of over 1000 high-quality activated sludge metagenome-assembled genomes encoding full-length rRNA genes using long-read sequencing.</title>
        <authorList>
            <person name="Singleton C.M."/>
            <person name="Petriglieri F."/>
            <person name="Kristensen J.M."/>
            <person name="Kirkegaard R.H."/>
            <person name="Michaelsen T.Y."/>
            <person name="Andersen M.H."/>
            <person name="Karst S.M."/>
            <person name="Dueholm M.S."/>
            <person name="Nielsen P.H."/>
            <person name="Albertsen M."/>
        </authorList>
    </citation>
    <scope>NUCLEOTIDE SEQUENCE [LARGE SCALE GENOMIC DNA]</scope>
    <source>
        <strain evidence="2">EsbW_18-Q3-R4-48_BATAC.463</strain>
    </source>
</reference>
<evidence type="ECO:0000313" key="3">
    <source>
        <dbReference type="Proteomes" id="UP000739411"/>
    </source>
</evidence>
<organism evidence="2 3">
    <name type="scientific">Candidatus Dechloromonas phosphorivorans</name>
    <dbReference type="NCBI Taxonomy" id="2899244"/>
    <lineage>
        <taxon>Bacteria</taxon>
        <taxon>Pseudomonadati</taxon>
        <taxon>Pseudomonadota</taxon>
        <taxon>Betaproteobacteria</taxon>
        <taxon>Rhodocyclales</taxon>
        <taxon>Azonexaceae</taxon>
        <taxon>Dechloromonas</taxon>
    </lineage>
</organism>
<feature type="region of interest" description="Disordered" evidence="1">
    <location>
        <begin position="1"/>
        <end position="23"/>
    </location>
</feature>
<proteinExistence type="predicted"/>
<dbReference type="EMBL" id="JADJMS010000028">
    <property type="protein sequence ID" value="MBK7415977.1"/>
    <property type="molecule type" value="Genomic_DNA"/>
</dbReference>
<sequence length="91" mass="10299">MLDPRNPTPARRALAEDAADCCSTDDPERMELIVARLPRPKESTSQPWEPSVDSGAFFRLQITLDKLPCPIFIKNRSGRYIACKWAHLKTS</sequence>